<organism evidence="1">
    <name type="scientific">marine sediment metagenome</name>
    <dbReference type="NCBI Taxonomy" id="412755"/>
    <lineage>
        <taxon>unclassified sequences</taxon>
        <taxon>metagenomes</taxon>
        <taxon>ecological metagenomes</taxon>
    </lineage>
</organism>
<dbReference type="AlphaFoldDB" id="X0X4I3"/>
<protein>
    <submittedName>
        <fullName evidence="1">Uncharacterized protein</fullName>
    </submittedName>
</protein>
<proteinExistence type="predicted"/>
<dbReference type="PROSITE" id="PS51257">
    <property type="entry name" value="PROKAR_LIPOPROTEIN"/>
    <property type="match status" value="1"/>
</dbReference>
<name>X0X4I3_9ZZZZ</name>
<accession>X0X4I3</accession>
<gene>
    <name evidence="1" type="ORF">S01H1_74570</name>
</gene>
<sequence length="69" mass="7559">MARSIHRITLLTTLALVLGSFGCSEMPSEPEFDNPIIPDDPTFEPPQTTITSGPAEGEKVDDHTVTFTW</sequence>
<evidence type="ECO:0000313" key="1">
    <source>
        <dbReference type="EMBL" id="GAG37930.1"/>
    </source>
</evidence>
<feature type="non-terminal residue" evidence="1">
    <location>
        <position position="69"/>
    </location>
</feature>
<comment type="caution">
    <text evidence="1">The sequence shown here is derived from an EMBL/GenBank/DDBJ whole genome shotgun (WGS) entry which is preliminary data.</text>
</comment>
<dbReference type="EMBL" id="BARS01049897">
    <property type="protein sequence ID" value="GAG37930.1"/>
    <property type="molecule type" value="Genomic_DNA"/>
</dbReference>
<reference evidence="1" key="1">
    <citation type="journal article" date="2014" name="Front. Microbiol.">
        <title>High frequency of phylogenetically diverse reductive dehalogenase-homologous genes in deep subseafloor sedimentary metagenomes.</title>
        <authorList>
            <person name="Kawai M."/>
            <person name="Futagami T."/>
            <person name="Toyoda A."/>
            <person name="Takaki Y."/>
            <person name="Nishi S."/>
            <person name="Hori S."/>
            <person name="Arai W."/>
            <person name="Tsubouchi T."/>
            <person name="Morono Y."/>
            <person name="Uchiyama I."/>
            <person name="Ito T."/>
            <person name="Fujiyama A."/>
            <person name="Inagaki F."/>
            <person name="Takami H."/>
        </authorList>
    </citation>
    <scope>NUCLEOTIDE SEQUENCE</scope>
    <source>
        <strain evidence="1">Expedition CK06-06</strain>
    </source>
</reference>